<evidence type="ECO:0000256" key="6">
    <source>
        <dbReference type="ARBA" id="ARBA00022801"/>
    </source>
</evidence>
<dbReference type="GO" id="GO:0005229">
    <property type="term" value="F:intracellularly calcium-gated chloride channel activity"/>
    <property type="evidence" value="ECO:0007669"/>
    <property type="project" value="InterPro"/>
</dbReference>
<feature type="signal peptide" evidence="11">
    <location>
        <begin position="1"/>
        <end position="21"/>
    </location>
</feature>
<evidence type="ECO:0000256" key="4">
    <source>
        <dbReference type="ARBA" id="ARBA00022723"/>
    </source>
</evidence>
<dbReference type="Gene3D" id="2.60.40.10">
    <property type="entry name" value="Immunoglobulins"/>
    <property type="match status" value="1"/>
</dbReference>
<dbReference type="PANTHER" id="PTHR10579">
    <property type="entry name" value="CALCIUM-ACTIVATED CHLORIDE CHANNEL REGULATOR"/>
    <property type="match status" value="1"/>
</dbReference>
<dbReference type="GO" id="GO:0008237">
    <property type="term" value="F:metallopeptidase activity"/>
    <property type="evidence" value="ECO:0007669"/>
    <property type="project" value="UniProtKB-KW"/>
</dbReference>
<dbReference type="InterPro" id="IPR013642">
    <property type="entry name" value="CLCA_N"/>
</dbReference>
<dbReference type="EMBL" id="DYDO01000009">
    <property type="protein sequence ID" value="DBA17898.1"/>
    <property type="molecule type" value="Genomic_DNA"/>
</dbReference>
<dbReference type="InterPro" id="IPR002035">
    <property type="entry name" value="VWF_A"/>
</dbReference>
<comment type="caution">
    <text evidence="13">The sequence shown here is derived from an EMBL/GenBank/DDBJ whole genome shotgun (WGS) entry which is preliminary data.</text>
</comment>
<dbReference type="AlphaFoldDB" id="A0AAV2ZVL4"/>
<evidence type="ECO:0000313" key="14">
    <source>
        <dbReference type="Proteomes" id="UP001181693"/>
    </source>
</evidence>
<evidence type="ECO:0000256" key="11">
    <source>
        <dbReference type="SAM" id="SignalP"/>
    </source>
</evidence>
<dbReference type="NCBIfam" id="TIGR00868">
    <property type="entry name" value="hCaCC"/>
    <property type="match status" value="1"/>
</dbReference>
<dbReference type="CDD" id="cd00198">
    <property type="entry name" value="vWFA"/>
    <property type="match status" value="1"/>
</dbReference>
<dbReference type="Proteomes" id="UP001181693">
    <property type="component" value="Unassembled WGS sequence"/>
</dbReference>
<evidence type="ECO:0000256" key="1">
    <source>
        <dbReference type="ARBA" id="ARBA00006398"/>
    </source>
</evidence>
<keyword evidence="7" id="KW-0862">Zinc</keyword>
<dbReference type="InterPro" id="IPR004727">
    <property type="entry name" value="CLCA_chordata"/>
</dbReference>
<dbReference type="GO" id="GO:0006508">
    <property type="term" value="P:proteolysis"/>
    <property type="evidence" value="ECO:0007669"/>
    <property type="project" value="UniProtKB-KW"/>
</dbReference>
<evidence type="ECO:0000259" key="12">
    <source>
        <dbReference type="PROSITE" id="PS50234"/>
    </source>
</evidence>
<keyword evidence="8" id="KW-0482">Metalloprotease</keyword>
<dbReference type="Pfam" id="PF13519">
    <property type="entry name" value="VWA_2"/>
    <property type="match status" value="1"/>
</dbReference>
<keyword evidence="6" id="KW-0378">Hydrolase</keyword>
<keyword evidence="9" id="KW-0325">Glycoprotein</keyword>
<dbReference type="Pfam" id="PF08434">
    <property type="entry name" value="CLCA"/>
    <property type="match status" value="1"/>
</dbReference>
<dbReference type="Gene3D" id="3.40.50.410">
    <property type="entry name" value="von Willebrand factor, type A domain"/>
    <property type="match status" value="1"/>
</dbReference>
<evidence type="ECO:0000256" key="9">
    <source>
        <dbReference type="ARBA" id="ARBA00023180"/>
    </source>
</evidence>
<keyword evidence="10" id="KW-0868">Chloride</keyword>
<organism evidence="13 14">
    <name type="scientific">Pyxicephalus adspersus</name>
    <name type="common">African bullfrog</name>
    <dbReference type="NCBI Taxonomy" id="30357"/>
    <lineage>
        <taxon>Eukaryota</taxon>
        <taxon>Metazoa</taxon>
        <taxon>Chordata</taxon>
        <taxon>Craniata</taxon>
        <taxon>Vertebrata</taxon>
        <taxon>Euteleostomi</taxon>
        <taxon>Amphibia</taxon>
        <taxon>Batrachia</taxon>
        <taxon>Anura</taxon>
        <taxon>Neobatrachia</taxon>
        <taxon>Ranoidea</taxon>
        <taxon>Pyxicephalidae</taxon>
        <taxon>Pyxicephalinae</taxon>
        <taxon>Pyxicephalus</taxon>
    </lineage>
</organism>
<dbReference type="GO" id="GO:0005886">
    <property type="term" value="C:plasma membrane"/>
    <property type="evidence" value="ECO:0007669"/>
    <property type="project" value="TreeGrafter"/>
</dbReference>
<feature type="chain" id="PRO_5043819670" description="VWFA domain-containing protein" evidence="11">
    <location>
        <begin position="22"/>
        <end position="920"/>
    </location>
</feature>
<evidence type="ECO:0000256" key="10">
    <source>
        <dbReference type="ARBA" id="ARBA00023214"/>
    </source>
</evidence>
<dbReference type="GO" id="GO:0046872">
    <property type="term" value="F:metal ion binding"/>
    <property type="evidence" value="ECO:0007669"/>
    <property type="project" value="UniProtKB-KW"/>
</dbReference>
<evidence type="ECO:0000256" key="7">
    <source>
        <dbReference type="ARBA" id="ARBA00022833"/>
    </source>
</evidence>
<accession>A0AAV2ZVL4</accession>
<evidence type="ECO:0000256" key="3">
    <source>
        <dbReference type="ARBA" id="ARBA00022670"/>
    </source>
</evidence>
<protein>
    <recommendedName>
        <fullName evidence="12">VWFA domain-containing protein</fullName>
    </recommendedName>
</protein>
<dbReference type="InterPro" id="IPR036465">
    <property type="entry name" value="vWFA_dom_sf"/>
</dbReference>
<evidence type="ECO:0000256" key="2">
    <source>
        <dbReference type="ARBA" id="ARBA00022448"/>
    </source>
</evidence>
<keyword evidence="3" id="KW-0645">Protease</keyword>
<name>A0AAV2ZVL4_PYXAD</name>
<dbReference type="SUPFAM" id="SSF53300">
    <property type="entry name" value="vWA-like"/>
    <property type="match status" value="1"/>
</dbReference>
<keyword evidence="5 11" id="KW-0732">Signal</keyword>
<proteinExistence type="inferred from homology"/>
<comment type="similarity">
    <text evidence="1">Belongs to the CLCR family.</text>
</comment>
<sequence>MEAWLVLGLLGFHIFCPAVCSLVKVTDGGYDDIVIAIHPAVPENDAIIEKIQLMIREATHDLFHATKQRLFIRSIKILIPSTWSQKATYGNRGREKYEKANIIVADTFLNIGDSPYTRQYGGCREQGQFIHLTPNFLLNEDLISVYGPRGKLFVREWARLRWGVFEEYNTEQPFYISPNLQVEATRCSVNISGIYRVLEHEQDSCLTKTCNIDPNTGLYEQGCTFFPERNQIAAESIMYFPGLHSISEFCTENTHSMEAPTMQNRMCDCHSTWDIIKNSSDISLSPPRDNVSITEPLFSLLRYKEKVITLLIDVSGSMATNNRQWRVHQAADIFLTEATALGTYVGLVEFASYPFILSRLTQINTDADREKLKSELPGTSTNYGSDFCSAIQKAFEVNRKLIGSLDGTEILFLADGNDLNKNTLCFPAIKESGATIHTIALSSDAAKDLGEFADMTGGLKYFATDNLQSNDLIDAFIGISNENLNFNQRVTQLESRSSIVNPGNCSNGLVHTNSTVDGEVFFTVTWQFTAPDIQLRGPTGTVYSTHNFTTYKVSHLSRLKISEGAGTGVWSYVICNTYTSRQALGLVVTSKAADTNVSPITVDVHINKDTNYYPSPMSVRASVSQGLLPVRGAKVTAIITSEKGNQTFLELLDNGAGADIAKDDGIYSKYFFAFSVNGRYNVKVQVDGEDGECRLTHPRGSAFYPGGFMENGKVVMKPSNPLGGEVLPALGSFSRTVNGGSFVVSAIADTGADVYPPGKITDLEAQFKTNRVILSWTATGDDLDQGTAQTYDLRMNKNIKELRDNFEGSSLLNISSYTPSPAGTKQEFQFIPIFDTTNGTVFYFALIAVDKNLQKSAISNIAQNSAPTGGDLLKKFRKVNYYLGWEISPGLLNDVMIHFENNTSFGVGKSKNTFSYIIGW</sequence>
<evidence type="ECO:0000256" key="8">
    <source>
        <dbReference type="ARBA" id="ARBA00023049"/>
    </source>
</evidence>
<evidence type="ECO:0000256" key="5">
    <source>
        <dbReference type="ARBA" id="ARBA00022729"/>
    </source>
</evidence>
<keyword evidence="4" id="KW-0479">Metal-binding</keyword>
<keyword evidence="2" id="KW-0813">Transport</keyword>
<reference evidence="13" key="1">
    <citation type="thesis" date="2020" institute="ProQuest LLC" country="789 East Eisenhower Parkway, Ann Arbor, MI, USA">
        <title>Comparative Genomics and Chromosome Evolution.</title>
        <authorList>
            <person name="Mudd A.B."/>
        </authorList>
    </citation>
    <scope>NUCLEOTIDE SEQUENCE</scope>
    <source>
        <strain evidence="13">1538</strain>
        <tissue evidence="13">Blood</tissue>
    </source>
</reference>
<dbReference type="InterPro" id="IPR013783">
    <property type="entry name" value="Ig-like_fold"/>
</dbReference>
<evidence type="ECO:0000313" key="13">
    <source>
        <dbReference type="EMBL" id="DBA17898.1"/>
    </source>
</evidence>
<dbReference type="SMART" id="SM00327">
    <property type="entry name" value="VWA"/>
    <property type="match status" value="1"/>
</dbReference>
<feature type="domain" description="VWFA" evidence="12">
    <location>
        <begin position="307"/>
        <end position="490"/>
    </location>
</feature>
<keyword evidence="14" id="KW-1185">Reference proteome</keyword>
<dbReference type="PROSITE" id="PS50234">
    <property type="entry name" value="VWFA"/>
    <property type="match status" value="1"/>
</dbReference>
<dbReference type="PANTHER" id="PTHR10579:SF169">
    <property type="entry name" value="CALCIUM-ACTIVATED CHLORIDE CHANNEL REGULATOR 1"/>
    <property type="match status" value="1"/>
</dbReference>
<gene>
    <name evidence="13" type="ORF">GDO54_016209</name>
</gene>
<dbReference type="InterPro" id="IPR051266">
    <property type="entry name" value="CLCR"/>
</dbReference>